<dbReference type="SMART" id="SM00020">
    <property type="entry name" value="Tryp_SPc"/>
    <property type="match status" value="1"/>
</dbReference>
<dbReference type="InterPro" id="IPR001254">
    <property type="entry name" value="Trypsin_dom"/>
</dbReference>
<evidence type="ECO:0000313" key="4">
    <source>
        <dbReference type="Proteomes" id="UP000019151"/>
    </source>
</evidence>
<dbReference type="EMBL" id="CP007128">
    <property type="protein sequence ID" value="AHG89241.1"/>
    <property type="molecule type" value="Genomic_DNA"/>
</dbReference>
<dbReference type="AlphaFoldDB" id="W0REN8"/>
<reference evidence="3 4" key="1">
    <citation type="journal article" date="2014" name="Genome Announc.">
        <title>Genome Sequence and Methylome of Soil Bacterium Gemmatirosa kalamazoonensis KBS708T, a Member of the Rarely Cultivated Gemmatimonadetes Phylum.</title>
        <authorList>
            <person name="Debruyn J.M."/>
            <person name="Radosevich M."/>
            <person name="Wommack K.E."/>
            <person name="Polson S.W."/>
            <person name="Hauser L.J."/>
            <person name="Fawaz M.N."/>
            <person name="Korlach J."/>
            <person name="Tsai Y.C."/>
        </authorList>
    </citation>
    <scope>NUCLEOTIDE SEQUENCE [LARGE SCALE GENOMIC DNA]</scope>
    <source>
        <strain evidence="3 4">KBS708</strain>
    </source>
</reference>
<organism evidence="3 4">
    <name type="scientific">Gemmatirosa kalamazoonensis</name>
    <dbReference type="NCBI Taxonomy" id="861299"/>
    <lineage>
        <taxon>Bacteria</taxon>
        <taxon>Pseudomonadati</taxon>
        <taxon>Gemmatimonadota</taxon>
        <taxon>Gemmatimonadia</taxon>
        <taxon>Gemmatimonadales</taxon>
        <taxon>Gemmatimonadaceae</taxon>
        <taxon>Gemmatirosa</taxon>
    </lineage>
</organism>
<evidence type="ECO:0000256" key="1">
    <source>
        <dbReference type="SAM" id="SignalP"/>
    </source>
</evidence>
<dbReference type="InterPro" id="IPR018114">
    <property type="entry name" value="TRYPSIN_HIS"/>
</dbReference>
<dbReference type="PROSITE" id="PS00134">
    <property type="entry name" value="TRYPSIN_HIS"/>
    <property type="match status" value="1"/>
</dbReference>
<dbReference type="Gene3D" id="2.40.10.10">
    <property type="entry name" value="Trypsin-like serine proteases"/>
    <property type="match status" value="1"/>
</dbReference>
<name>W0REN8_9BACT</name>
<dbReference type="RefSeq" id="WP_025410751.1">
    <property type="nucleotide sequence ID" value="NZ_CP007128.1"/>
</dbReference>
<feature type="domain" description="Peptidase S1" evidence="2">
    <location>
        <begin position="88"/>
        <end position="329"/>
    </location>
</feature>
<dbReference type="InterPro" id="IPR013424">
    <property type="entry name" value="Ice-binding_C"/>
</dbReference>
<accession>W0REN8</accession>
<dbReference type="NCBIfam" id="TIGR02595">
    <property type="entry name" value="PEP_CTERM"/>
    <property type="match status" value="1"/>
</dbReference>
<feature type="chain" id="PRO_5004794008" evidence="1">
    <location>
        <begin position="26"/>
        <end position="355"/>
    </location>
</feature>
<sequence>MRTRLSRRLSFVLGVLAVAPGAARAQTPTTATADLMPERTIVVGRATGTTGGAVSADIFGPTSYAANYGAVREGVDLSGVALLQMFSPTNTFLGSCTGSLLWGRHDILTAAHCVSPTILGAPLGHVQVLFIGPGNTFQSINTSQAVIASGYDPTFVNNDHDLAMLRLPTAAPSFAAGYSLFYGDPLFQRTLFAGFGLCGNGLTGDSFSCGGNRLAGVNQFDAYSYRCLDANGKETCIGLTTAPTPVLVTDFDNGTAGKNTLCLILGACDPGLDREVTTGRGDSGSGNFIDGQLAAVTSWGAGSSKFGAIGGYVSLVDTQNRAFITSNAVPEPSTYVLLGTGLVALGVVARRRRRA</sequence>
<dbReference type="InterPro" id="IPR009003">
    <property type="entry name" value="Peptidase_S1_PA"/>
</dbReference>
<dbReference type="OrthoDB" id="9813836at2"/>
<gene>
    <name evidence="3" type="ORF">J421_1704</name>
</gene>
<evidence type="ECO:0000313" key="3">
    <source>
        <dbReference type="EMBL" id="AHG89241.1"/>
    </source>
</evidence>
<feature type="signal peptide" evidence="1">
    <location>
        <begin position="1"/>
        <end position="25"/>
    </location>
</feature>
<dbReference type="eggNOG" id="COG5640">
    <property type="taxonomic scope" value="Bacteria"/>
</dbReference>
<dbReference type="GO" id="GO:0004252">
    <property type="term" value="F:serine-type endopeptidase activity"/>
    <property type="evidence" value="ECO:0007669"/>
    <property type="project" value="InterPro"/>
</dbReference>
<dbReference type="HOGENOM" id="CLU_780229_0_0_0"/>
<dbReference type="PROSITE" id="PS50240">
    <property type="entry name" value="TRYPSIN_DOM"/>
    <property type="match status" value="1"/>
</dbReference>
<keyword evidence="1" id="KW-0732">Signal</keyword>
<dbReference type="Pfam" id="PF00089">
    <property type="entry name" value="Trypsin"/>
    <property type="match status" value="1"/>
</dbReference>
<protein>
    <submittedName>
        <fullName evidence="3">PEP motif putative anchor domain protein</fullName>
    </submittedName>
</protein>
<keyword evidence="4" id="KW-1185">Reference proteome</keyword>
<dbReference type="STRING" id="861299.J421_1704"/>
<dbReference type="InParanoid" id="W0REN8"/>
<dbReference type="SUPFAM" id="SSF50494">
    <property type="entry name" value="Trypsin-like serine proteases"/>
    <property type="match status" value="1"/>
</dbReference>
<dbReference type="Pfam" id="PF07589">
    <property type="entry name" value="PEP-CTERM"/>
    <property type="match status" value="1"/>
</dbReference>
<dbReference type="KEGG" id="gba:J421_1704"/>
<proteinExistence type="predicted"/>
<dbReference type="GO" id="GO:0006508">
    <property type="term" value="P:proteolysis"/>
    <property type="evidence" value="ECO:0007669"/>
    <property type="project" value="InterPro"/>
</dbReference>
<dbReference type="InterPro" id="IPR043504">
    <property type="entry name" value="Peptidase_S1_PA_chymotrypsin"/>
</dbReference>
<dbReference type="Proteomes" id="UP000019151">
    <property type="component" value="Chromosome"/>
</dbReference>
<evidence type="ECO:0000259" key="2">
    <source>
        <dbReference type="PROSITE" id="PS50240"/>
    </source>
</evidence>